<reference evidence="7 8" key="1">
    <citation type="journal article" date="2021" name="Nat. Plants">
        <title>The Taxus genome provides insights into paclitaxel biosynthesis.</title>
        <authorList>
            <person name="Xiong X."/>
            <person name="Gou J."/>
            <person name="Liao Q."/>
            <person name="Li Y."/>
            <person name="Zhou Q."/>
            <person name="Bi G."/>
            <person name="Li C."/>
            <person name="Du R."/>
            <person name="Wang X."/>
            <person name="Sun T."/>
            <person name="Guo L."/>
            <person name="Liang H."/>
            <person name="Lu P."/>
            <person name="Wu Y."/>
            <person name="Zhang Z."/>
            <person name="Ro D.K."/>
            <person name="Shang Y."/>
            <person name="Huang S."/>
            <person name="Yan J."/>
        </authorList>
    </citation>
    <scope>NUCLEOTIDE SEQUENCE [LARGE SCALE GENOMIC DNA]</scope>
    <source>
        <strain evidence="7">Ta-2019</strain>
    </source>
</reference>
<comment type="similarity">
    <text evidence="1">Belongs to the GMC oxidoreductase family.</text>
</comment>
<keyword evidence="2 5" id="KW-0732">Signal</keyword>
<sequence length="520" mass="57301">MELLLAFIPFLVFFTTSKTSFLDAAATVSEFPYPFMTADAEKAIGRTYDYIIVGGGTAGCPLAATLSHHHSVLVLERGGSPYGNPEIEDATLFGKALNETNEYTSIAQAVLTEDGVELARARVLGGGTALNAGFYSRASLQHIRSIGWDEKLVNESYEWIEKEVAFRPYRLSIWNSAFRDALLEAGVLPYNGYTVDHVEGTKISASTFDSYGKRHTAADFFKHANPHNIVVLLNATVSRIIFHSVSGKLKARGVEFMNSIDGRSFQVSLNESSILNEVILSAGSMGSPQLLLLSGIGPSQQLKQLNIPVLLNFPSVGKGIQDNPRATIALESPIRLEISSIQAVAILNGSQVYIESSSNFELLNDTIQYYGNIFEKQAFPLSRGELRLRNKDPRDNPSVRYNYYSHPQDLHTCIHGVKVIAKLTETTSIQYFSFKSNNTTMLHFIGEPLPDMKNSDDEALAKFCRDTLNTMWHFHGGCQIESVVDKRYKLKGVDGVRIVDGSTFNDSPGTNPQATTMMLG</sequence>
<keyword evidence="3" id="KW-0285">Flavoprotein</keyword>
<dbReference type="AlphaFoldDB" id="A0AA38FH75"/>
<feature type="binding site" evidence="3">
    <location>
        <begin position="512"/>
        <end position="513"/>
    </location>
    <ligand>
        <name>FAD</name>
        <dbReference type="ChEBI" id="CHEBI:57692"/>
    </ligand>
</feature>
<comment type="caution">
    <text evidence="7">The sequence shown here is derived from an EMBL/GenBank/DDBJ whole genome shotgun (WGS) entry which is preliminary data.</text>
</comment>
<dbReference type="InterPro" id="IPR000172">
    <property type="entry name" value="GMC_OxRdtase_N"/>
</dbReference>
<dbReference type="PIRSF" id="PIRSF000137">
    <property type="entry name" value="Alcohol_oxidase"/>
    <property type="match status" value="1"/>
</dbReference>
<dbReference type="PANTHER" id="PTHR45968:SF2">
    <property type="entry name" value="(R)-MANDELONITRILE LYASE-LIKE"/>
    <property type="match status" value="1"/>
</dbReference>
<evidence type="ECO:0000256" key="3">
    <source>
        <dbReference type="PIRSR" id="PIRSR000137-2"/>
    </source>
</evidence>
<accession>A0AA38FH75</accession>
<dbReference type="SUPFAM" id="SSF51905">
    <property type="entry name" value="FAD/NAD(P)-binding domain"/>
    <property type="match status" value="1"/>
</dbReference>
<dbReference type="Pfam" id="PF05199">
    <property type="entry name" value="GMC_oxred_C"/>
    <property type="match status" value="1"/>
</dbReference>
<evidence type="ECO:0000256" key="5">
    <source>
        <dbReference type="SAM" id="SignalP"/>
    </source>
</evidence>
<dbReference type="GO" id="GO:0016614">
    <property type="term" value="F:oxidoreductase activity, acting on CH-OH group of donors"/>
    <property type="evidence" value="ECO:0007669"/>
    <property type="project" value="InterPro"/>
</dbReference>
<keyword evidence="4" id="KW-1015">Disulfide bond</keyword>
<feature type="non-terminal residue" evidence="7">
    <location>
        <position position="1"/>
    </location>
</feature>
<dbReference type="OMA" id="MQMYSEH"/>
<gene>
    <name evidence="7" type="ORF">KI387_014156</name>
</gene>
<feature type="signal peptide" evidence="5">
    <location>
        <begin position="1"/>
        <end position="19"/>
    </location>
</feature>
<dbReference type="Gene3D" id="3.30.410.40">
    <property type="match status" value="1"/>
</dbReference>
<dbReference type="PROSITE" id="PS00624">
    <property type="entry name" value="GMC_OXRED_2"/>
    <property type="match status" value="1"/>
</dbReference>
<protein>
    <recommendedName>
        <fullName evidence="6">Glucose-methanol-choline oxidoreductase N-terminal domain-containing protein</fullName>
    </recommendedName>
</protein>
<dbReference type="InterPro" id="IPR036188">
    <property type="entry name" value="FAD/NAD-bd_sf"/>
</dbReference>
<comment type="cofactor">
    <cofactor evidence="3">
        <name>FAD</name>
        <dbReference type="ChEBI" id="CHEBI:57692"/>
    </cofactor>
</comment>
<feature type="binding site" evidence="3">
    <location>
        <begin position="472"/>
        <end position="473"/>
    </location>
    <ligand>
        <name>FAD</name>
        <dbReference type="ChEBI" id="CHEBI:57692"/>
    </ligand>
</feature>
<feature type="disulfide bond" evidence="4">
    <location>
        <begin position="413"/>
        <end position="464"/>
    </location>
</feature>
<dbReference type="InterPro" id="IPR012132">
    <property type="entry name" value="GMC_OxRdtase"/>
</dbReference>
<dbReference type="Gene3D" id="3.50.50.60">
    <property type="entry name" value="FAD/NAD(P)-binding domain"/>
    <property type="match status" value="1"/>
</dbReference>
<organism evidence="7 8">
    <name type="scientific">Taxus chinensis</name>
    <name type="common">Chinese yew</name>
    <name type="synonym">Taxus wallichiana var. chinensis</name>
    <dbReference type="NCBI Taxonomy" id="29808"/>
    <lineage>
        <taxon>Eukaryota</taxon>
        <taxon>Viridiplantae</taxon>
        <taxon>Streptophyta</taxon>
        <taxon>Embryophyta</taxon>
        <taxon>Tracheophyta</taxon>
        <taxon>Spermatophyta</taxon>
        <taxon>Pinopsida</taxon>
        <taxon>Pinidae</taxon>
        <taxon>Conifers II</taxon>
        <taxon>Cupressales</taxon>
        <taxon>Taxaceae</taxon>
        <taxon>Taxus</taxon>
    </lineage>
</organism>
<feature type="domain" description="Glucose-methanol-choline oxidoreductase N-terminal" evidence="6">
    <location>
        <begin position="283"/>
        <end position="297"/>
    </location>
</feature>
<evidence type="ECO:0000313" key="7">
    <source>
        <dbReference type="EMBL" id="KAH9302573.1"/>
    </source>
</evidence>
<evidence type="ECO:0000256" key="4">
    <source>
        <dbReference type="PIRSR" id="PIRSR000137-3"/>
    </source>
</evidence>
<evidence type="ECO:0000313" key="8">
    <source>
        <dbReference type="Proteomes" id="UP000824469"/>
    </source>
</evidence>
<dbReference type="EMBL" id="JAHRHJ020000009">
    <property type="protein sequence ID" value="KAH9302573.1"/>
    <property type="molecule type" value="Genomic_DNA"/>
</dbReference>
<evidence type="ECO:0000259" key="6">
    <source>
        <dbReference type="PROSITE" id="PS00624"/>
    </source>
</evidence>
<dbReference type="PANTHER" id="PTHR45968">
    <property type="entry name" value="OSJNBA0019K04.7 PROTEIN"/>
    <property type="match status" value="1"/>
</dbReference>
<dbReference type="GO" id="GO:0050660">
    <property type="term" value="F:flavin adenine dinucleotide binding"/>
    <property type="evidence" value="ECO:0007669"/>
    <property type="project" value="InterPro"/>
</dbReference>
<name>A0AA38FH75_TAXCH</name>
<proteinExistence type="inferred from homology"/>
<feature type="binding site" evidence="3">
    <location>
        <position position="123"/>
    </location>
    <ligand>
        <name>FAD</name>
        <dbReference type="ChEBI" id="CHEBI:57692"/>
    </ligand>
</feature>
<evidence type="ECO:0000256" key="2">
    <source>
        <dbReference type="ARBA" id="ARBA00022729"/>
    </source>
</evidence>
<feature type="binding site" evidence="3">
    <location>
        <position position="237"/>
    </location>
    <ligand>
        <name>FAD</name>
        <dbReference type="ChEBI" id="CHEBI:57692"/>
    </ligand>
</feature>
<dbReference type="Pfam" id="PF00732">
    <property type="entry name" value="GMC_oxred_N"/>
    <property type="match status" value="1"/>
</dbReference>
<dbReference type="InterPro" id="IPR007867">
    <property type="entry name" value="GMC_OxRtase_C"/>
</dbReference>
<feature type="binding site" evidence="3">
    <location>
        <position position="501"/>
    </location>
    <ligand>
        <name>FAD</name>
        <dbReference type="ChEBI" id="CHEBI:57692"/>
    </ligand>
</feature>
<keyword evidence="3" id="KW-0274">FAD</keyword>
<feature type="chain" id="PRO_5041409924" description="Glucose-methanol-choline oxidoreductase N-terminal domain-containing protein" evidence="5">
    <location>
        <begin position="20"/>
        <end position="520"/>
    </location>
</feature>
<dbReference type="SUPFAM" id="SSF54373">
    <property type="entry name" value="FAD-linked reductases, C-terminal domain"/>
    <property type="match status" value="1"/>
</dbReference>
<evidence type="ECO:0000256" key="1">
    <source>
        <dbReference type="ARBA" id="ARBA00010790"/>
    </source>
</evidence>
<dbReference type="Proteomes" id="UP000824469">
    <property type="component" value="Unassembled WGS sequence"/>
</dbReference>
<keyword evidence="8" id="KW-1185">Reference proteome</keyword>
<dbReference type="InterPro" id="IPR051871">
    <property type="entry name" value="GMC_Oxidoreductase-Related"/>
</dbReference>